<accession>A0AAQ3UP98</accession>
<name>A0AAQ3UP98_PASNO</name>
<sequence length="139" mass="15010">MVFKGNRRVVVELNAAAAADGEETAAYGLNRFGDLTNEEVRGCGYDGRGGECQANVAAGDDGIVVYGDERLGKFSARCQAAVAGDDTAYDYKKRIRYQVDQVGFMGKNGEAMRIKALLTFQQIGNARARETGKEARQGM</sequence>
<organism evidence="2 3">
    <name type="scientific">Paspalum notatum var. saurae</name>
    <dbReference type="NCBI Taxonomy" id="547442"/>
    <lineage>
        <taxon>Eukaryota</taxon>
        <taxon>Viridiplantae</taxon>
        <taxon>Streptophyta</taxon>
        <taxon>Embryophyta</taxon>
        <taxon>Tracheophyta</taxon>
        <taxon>Spermatophyta</taxon>
        <taxon>Magnoliopsida</taxon>
        <taxon>Liliopsida</taxon>
        <taxon>Poales</taxon>
        <taxon>Poaceae</taxon>
        <taxon>PACMAD clade</taxon>
        <taxon>Panicoideae</taxon>
        <taxon>Andropogonodae</taxon>
        <taxon>Paspaleae</taxon>
        <taxon>Paspalinae</taxon>
        <taxon>Paspalum</taxon>
    </lineage>
</organism>
<dbReference type="Gene3D" id="1.10.287.2250">
    <property type="match status" value="1"/>
</dbReference>
<dbReference type="AlphaFoldDB" id="A0AAQ3UP98"/>
<evidence type="ECO:0000313" key="2">
    <source>
        <dbReference type="EMBL" id="WVZ95119.1"/>
    </source>
</evidence>
<protein>
    <recommendedName>
        <fullName evidence="1">Cathepsin propeptide inhibitor domain-containing protein</fullName>
    </recommendedName>
</protein>
<dbReference type="Pfam" id="PF08246">
    <property type="entry name" value="Inhibitor_I29"/>
    <property type="match status" value="1"/>
</dbReference>
<dbReference type="EMBL" id="CP144753">
    <property type="protein sequence ID" value="WVZ95119.1"/>
    <property type="molecule type" value="Genomic_DNA"/>
</dbReference>
<evidence type="ECO:0000313" key="3">
    <source>
        <dbReference type="Proteomes" id="UP001341281"/>
    </source>
</evidence>
<dbReference type="Proteomes" id="UP001341281">
    <property type="component" value="Chromosome 09"/>
</dbReference>
<gene>
    <name evidence="2" type="ORF">U9M48_040921</name>
</gene>
<feature type="domain" description="Cathepsin propeptide inhibitor" evidence="1">
    <location>
        <begin position="2"/>
        <end position="39"/>
    </location>
</feature>
<proteinExistence type="predicted"/>
<keyword evidence="3" id="KW-1185">Reference proteome</keyword>
<evidence type="ECO:0000259" key="1">
    <source>
        <dbReference type="Pfam" id="PF08246"/>
    </source>
</evidence>
<dbReference type="InterPro" id="IPR013201">
    <property type="entry name" value="Prot_inhib_I29"/>
</dbReference>
<reference evidence="2 3" key="1">
    <citation type="submission" date="2024-02" db="EMBL/GenBank/DDBJ databases">
        <title>High-quality chromosome-scale genome assembly of Pensacola bahiagrass (Paspalum notatum Flugge var. saurae).</title>
        <authorList>
            <person name="Vega J.M."/>
            <person name="Podio M."/>
            <person name="Orjuela J."/>
            <person name="Siena L.A."/>
            <person name="Pessino S.C."/>
            <person name="Combes M.C."/>
            <person name="Mariac C."/>
            <person name="Albertini E."/>
            <person name="Pupilli F."/>
            <person name="Ortiz J.P.A."/>
            <person name="Leblanc O."/>
        </authorList>
    </citation>
    <scope>NUCLEOTIDE SEQUENCE [LARGE SCALE GENOMIC DNA]</scope>
    <source>
        <strain evidence="2">R1</strain>
        <tissue evidence="2">Leaf</tissue>
    </source>
</reference>